<keyword evidence="1" id="KW-0547">Nucleotide-binding</keyword>
<dbReference type="AlphaFoldDB" id="A0A7X8YEX1"/>
<accession>A0A7X8YEX1</accession>
<dbReference type="Gene3D" id="3.30.470.20">
    <property type="entry name" value="ATP-grasp fold, B domain"/>
    <property type="match status" value="1"/>
</dbReference>
<dbReference type="InterPro" id="IPR011761">
    <property type="entry name" value="ATP-grasp"/>
</dbReference>
<dbReference type="EMBL" id="JABAHY010000021">
    <property type="protein sequence ID" value="NLS11049.1"/>
    <property type="molecule type" value="Genomic_DNA"/>
</dbReference>
<evidence type="ECO:0000313" key="3">
    <source>
        <dbReference type="EMBL" id="NLS11049.1"/>
    </source>
</evidence>
<feature type="domain" description="ATP-grasp" evidence="2">
    <location>
        <begin position="35"/>
        <end position="295"/>
    </location>
</feature>
<evidence type="ECO:0000313" key="4">
    <source>
        <dbReference type="Proteomes" id="UP000523139"/>
    </source>
</evidence>
<keyword evidence="1" id="KW-0067">ATP-binding</keyword>
<name>A0A7X8YEX1_9MICC</name>
<dbReference type="GO" id="GO:0046872">
    <property type="term" value="F:metal ion binding"/>
    <property type="evidence" value="ECO:0007669"/>
    <property type="project" value="InterPro"/>
</dbReference>
<dbReference type="GO" id="GO:0005524">
    <property type="term" value="F:ATP binding"/>
    <property type="evidence" value="ECO:0007669"/>
    <property type="project" value="UniProtKB-UniRule"/>
</dbReference>
<gene>
    <name evidence="3" type="ORF">HGQ17_13805</name>
</gene>
<dbReference type="Proteomes" id="UP000523139">
    <property type="component" value="Unassembled WGS sequence"/>
</dbReference>
<dbReference type="RefSeq" id="WP_168888535.1">
    <property type="nucleotide sequence ID" value="NZ_JABAHY010000021.1"/>
</dbReference>
<organism evidence="3 4">
    <name type="scientific">Nesterenkonia sedimenti</name>
    <dbReference type="NCBI Taxonomy" id="1463632"/>
    <lineage>
        <taxon>Bacteria</taxon>
        <taxon>Bacillati</taxon>
        <taxon>Actinomycetota</taxon>
        <taxon>Actinomycetes</taxon>
        <taxon>Micrococcales</taxon>
        <taxon>Micrococcaceae</taxon>
        <taxon>Nesterenkonia</taxon>
    </lineage>
</organism>
<keyword evidence="4" id="KW-1185">Reference proteome</keyword>
<evidence type="ECO:0000259" key="2">
    <source>
        <dbReference type="PROSITE" id="PS50975"/>
    </source>
</evidence>
<dbReference type="SUPFAM" id="SSF56059">
    <property type="entry name" value="Glutathione synthetase ATP-binding domain-like"/>
    <property type="match status" value="1"/>
</dbReference>
<dbReference type="PROSITE" id="PS50975">
    <property type="entry name" value="ATP_GRASP"/>
    <property type="match status" value="1"/>
</dbReference>
<comment type="caution">
    <text evidence="3">The sequence shown here is derived from an EMBL/GenBank/DDBJ whole genome shotgun (WGS) entry which is preliminary data.</text>
</comment>
<sequence>MFNQNGRPVGSVDGAMTSLVSHQARRACASRYMLRAYLKASDLTVPEGKVFPVAQVENALEYLQQLGRPVNIRPVAGQLRSQFSTGISTEGQLAYAWESAAEACAALPAVQRQILVERYQLGIDLRIHVVGEEVTAAVVRLPFYVVGDGESDVGKLHEQLVAELDGDPYLQPPAAEGVESFLTCWGKKVSYVPKAGEILPLGETSQAGAREAITVDVLNRVSSGLRDLAVDAVWAFPGLGAASVDLRVRSVEEPDGAVILGVDPAPDISEFRYPTYGQYRRVGTHMINHMVRQAGL</sequence>
<proteinExistence type="predicted"/>
<protein>
    <recommendedName>
        <fullName evidence="2">ATP-grasp domain-containing protein</fullName>
    </recommendedName>
</protein>
<reference evidence="3 4" key="1">
    <citation type="submission" date="2020-04" db="EMBL/GenBank/DDBJ databases">
        <title>Nesterenkonia sp. nov., isolated from marine sediment.</title>
        <authorList>
            <person name="Zhang G."/>
        </authorList>
    </citation>
    <scope>NUCLEOTIDE SEQUENCE [LARGE SCALE GENOMIC DNA]</scope>
    <source>
        <strain evidence="3 4">MY13</strain>
    </source>
</reference>
<evidence type="ECO:0000256" key="1">
    <source>
        <dbReference type="PROSITE-ProRule" id="PRU00409"/>
    </source>
</evidence>